<protein>
    <submittedName>
        <fullName evidence="1">Uncharacterized protein</fullName>
    </submittedName>
</protein>
<name>A0A9P3G897_9APHY</name>
<reference evidence="1 2" key="1">
    <citation type="submission" date="2021-08" db="EMBL/GenBank/DDBJ databases">
        <title>Draft Genome Sequence of Phanerochaete sordida strain YK-624.</title>
        <authorList>
            <person name="Mori T."/>
            <person name="Dohra H."/>
            <person name="Suzuki T."/>
            <person name="Kawagishi H."/>
            <person name="Hirai H."/>
        </authorList>
    </citation>
    <scope>NUCLEOTIDE SEQUENCE [LARGE SCALE GENOMIC DNA]</scope>
    <source>
        <strain evidence="1 2">YK-624</strain>
    </source>
</reference>
<accession>A0A9P3G897</accession>
<organism evidence="1 2">
    <name type="scientific">Phanerochaete sordida</name>
    <dbReference type="NCBI Taxonomy" id="48140"/>
    <lineage>
        <taxon>Eukaryota</taxon>
        <taxon>Fungi</taxon>
        <taxon>Dikarya</taxon>
        <taxon>Basidiomycota</taxon>
        <taxon>Agaricomycotina</taxon>
        <taxon>Agaricomycetes</taxon>
        <taxon>Polyporales</taxon>
        <taxon>Phanerochaetaceae</taxon>
        <taxon>Phanerochaete</taxon>
    </lineage>
</organism>
<dbReference type="Proteomes" id="UP000703269">
    <property type="component" value="Unassembled WGS sequence"/>
</dbReference>
<evidence type="ECO:0000313" key="2">
    <source>
        <dbReference type="Proteomes" id="UP000703269"/>
    </source>
</evidence>
<comment type="caution">
    <text evidence="1">The sequence shown here is derived from an EMBL/GenBank/DDBJ whole genome shotgun (WGS) entry which is preliminary data.</text>
</comment>
<dbReference type="AlphaFoldDB" id="A0A9P3G897"/>
<gene>
    <name evidence="1" type="ORF">PsYK624_062490</name>
</gene>
<keyword evidence="2" id="KW-1185">Reference proteome</keyword>
<sequence length="106" mass="12042">MFTAGSPQPKTSPRQHQAVVHSHTHLFLRQEQGFHVLPYRAWHHNQLRSTLLVPQTQWYSASRPRIPAPSKWAFSSIVCLTTYAHGRAVLIDDARPAPRRASGMHA</sequence>
<proteinExistence type="predicted"/>
<dbReference type="EMBL" id="BPQB01000015">
    <property type="protein sequence ID" value="GJE90126.1"/>
    <property type="molecule type" value="Genomic_DNA"/>
</dbReference>
<evidence type="ECO:0000313" key="1">
    <source>
        <dbReference type="EMBL" id="GJE90126.1"/>
    </source>
</evidence>